<feature type="region of interest" description="Disordered" evidence="4">
    <location>
        <begin position="1187"/>
        <end position="1207"/>
    </location>
</feature>
<feature type="domain" description="Histone deacetylase interacting" evidence="5">
    <location>
        <begin position="714"/>
        <end position="812"/>
    </location>
</feature>
<comment type="caution">
    <text evidence="6">The sequence shown here is derived from an EMBL/GenBank/DDBJ whole genome shotgun (WGS) entry which is preliminary data.</text>
</comment>
<evidence type="ECO:0000256" key="1">
    <source>
        <dbReference type="ARBA" id="ARBA00004123"/>
    </source>
</evidence>
<dbReference type="PROSITE" id="PS51477">
    <property type="entry name" value="PAH"/>
    <property type="match status" value="1"/>
</dbReference>
<dbReference type="Gene3D" id="1.20.1160.11">
    <property type="entry name" value="Paired amphipathic helix"/>
    <property type="match status" value="1"/>
</dbReference>
<dbReference type="Pfam" id="PF08295">
    <property type="entry name" value="Sin3_corepress"/>
    <property type="match status" value="1"/>
</dbReference>
<dbReference type="InterPro" id="IPR036600">
    <property type="entry name" value="PAH_sf"/>
</dbReference>
<organism evidence="6 7">
    <name type="scientific">Anaeramoeba flamelloides</name>
    <dbReference type="NCBI Taxonomy" id="1746091"/>
    <lineage>
        <taxon>Eukaryota</taxon>
        <taxon>Metamonada</taxon>
        <taxon>Anaeramoebidae</taxon>
        <taxon>Anaeramoeba</taxon>
    </lineage>
</organism>
<evidence type="ECO:0000256" key="4">
    <source>
        <dbReference type="SAM" id="MobiDB-lite"/>
    </source>
</evidence>
<dbReference type="Proteomes" id="UP001146793">
    <property type="component" value="Unassembled WGS sequence"/>
</dbReference>
<feature type="region of interest" description="Disordered" evidence="4">
    <location>
        <begin position="63"/>
        <end position="128"/>
    </location>
</feature>
<evidence type="ECO:0000313" key="7">
    <source>
        <dbReference type="Proteomes" id="UP001146793"/>
    </source>
</evidence>
<feature type="compositionally biased region" description="Basic and acidic residues" evidence="4">
    <location>
        <begin position="93"/>
        <end position="102"/>
    </location>
</feature>
<feature type="compositionally biased region" description="Low complexity" evidence="4">
    <location>
        <begin position="420"/>
        <end position="441"/>
    </location>
</feature>
<dbReference type="InterPro" id="IPR013194">
    <property type="entry name" value="HDAC_interact_dom"/>
</dbReference>
<evidence type="ECO:0000259" key="5">
    <source>
        <dbReference type="SMART" id="SM00761"/>
    </source>
</evidence>
<feature type="region of interest" description="Disordered" evidence="4">
    <location>
        <begin position="1064"/>
        <end position="1086"/>
    </location>
</feature>
<name>A0AAV7YY44_9EUKA</name>
<dbReference type="InterPro" id="IPR003822">
    <property type="entry name" value="PAH"/>
</dbReference>
<dbReference type="InterPro" id="IPR039774">
    <property type="entry name" value="Sin3-like"/>
</dbReference>
<comment type="subcellular location">
    <subcellularLocation>
        <location evidence="1 3">Nucleus</location>
    </subcellularLocation>
</comment>
<sequence length="1482" mass="177856">MMNDSTKNSSTTKGDLGVNDGHHNRPHIFQPTFSSSTEFTIFNKIQKHELSHFLPLQTLINPKDKQSKQQQKQQNEQKQQQKSQQKQNLIRNNLEKRSCQEKTHKKKATQEIRGQQQAQSRNIQNILDKSPKFYENLKKKSPLMNLQNKRSPTNKTANTNNFPVKQNVNLNPKDLNKTKKEKEIINPVNLADNTNPNPRSETKKLQGMEVEKPSTRIFVDRLNENKCTLNSTDRSLYPQTSQNQNQTQTQTIRPAFEYVQSVQKRLANQPESFEDFCDFLRQFRKGFLSTEQIFTKLTQILSGHNDLILEFNQFLPIEYQKKTNTKRTNMTFDFIYLIKKNLPKEDFQDKCNQFYQFLRDYYQSKTNKISNSSSDQKLFESISKLFNGNRELAEKFKHFFSNDEQLRKINQFTNPEKNNIIKQQQQQQQQKLNREQNQNQNQKHEEQQKRNINSSGINSNDKKQKLRNIEEFSTEIKMKIQKPKFKSKTKNKPKFKRKKKQDFIKSKQSKKQKFLNFQNEEKKLKLPKLIPVKIPTLQNPLQLSVLKSQLFSDNSLFSKEDSEKETKYMSEEDEEEEYEDIYKTKTKNKNNYNQNYNPNQIKRGNKLIKNKKIIQKEIEFKNFFTKLKNRKRNEKETETEIENRMMKIETNFYFKKVITKEQFLELCQKIELKKNQHELKNHVINLIDQVQQNQLNNFIEYGNLINQRNISLNDSLSCTPSYRQIPIKYQHLSSSKNLNPLINLEWTSIPSGGEEEVSKTFDENNPWHDRYLKCEEERYELDILIYNNLRSIQKLKEFLKEFEKEKKDQDNKANTISRYRHNDDKVISNPKLKMKKLLKDALFKKSIKIIYGKQFNNIFLNFYNSPKNTTYIVLERLKQKQFQLQNLQNNLFKDWNYTMRYSFSGTINFHNGLFLRSENLNFNRSKYYGEIYNLKVTKKTKKIKFQDQEVLKALIKLLKLSLKNFRNTRQFSFLELIIEDNNKRDYFKKLKQHYYSTKKNTKNKILEFIRVFFEVLIISNKKKNQNDKDLMKKNVNDNKDNETYDNMEMDIETKIETETKMKMQMQTESEGEINEDKDDDNNDNDGLISEENLLEEIYPIIKDIFKKNQIKEHYTFNGNEDFYYLFKIFELLYIRLKKIKKLSIQENKRLLNVKRIREYNRKNNNYFKNNYQISKYSNNNKKSRRKIVNSNSHNNNNDDDDNNNNNNNSLINPFQQYIELINSLTEQKISFKEYEFKVNSLFRYQSFNTLNIDKIMNLIIYLIIDLFWKKETKRLLLLFLRKRKKDPNSNSKIDFSKVKSHIYTTNFFQFSFQKVINNNIKTGQISLKYIQPSLIKNQNTINNNNFNDNNNNSKKNDQNYHFNNSKIEEKRKGGTYISSVNLDIEISDLNFYDFEQCNNLSNKFKIYLNRNKKLWMKKIPKEEIVQNVDPEELEYQMLDAASENVKILNSIKYKVDLKTLKKHYAIGSEDFIWRRKKNQNQN</sequence>
<feature type="compositionally biased region" description="Polar residues" evidence="4">
    <location>
        <begin position="112"/>
        <end position="127"/>
    </location>
</feature>
<feature type="compositionally biased region" description="Basic and acidic residues" evidence="4">
    <location>
        <begin position="200"/>
        <end position="210"/>
    </location>
</feature>
<accession>A0AAV7YY44</accession>
<evidence type="ECO:0000256" key="2">
    <source>
        <dbReference type="ARBA" id="ARBA00023242"/>
    </source>
</evidence>
<protein>
    <submittedName>
        <fullName evidence="6">Paired amphipathic helix sin3-like protein-related</fullName>
    </submittedName>
</protein>
<reference evidence="6" key="1">
    <citation type="submission" date="2022-08" db="EMBL/GenBank/DDBJ databases">
        <title>Novel sulphate-reducing endosymbionts in the free-living metamonad Anaeramoeba.</title>
        <authorList>
            <person name="Jerlstrom-Hultqvist J."/>
            <person name="Cepicka I."/>
            <person name="Gallot-Lavallee L."/>
            <person name="Salas-Leiva D."/>
            <person name="Curtis B.A."/>
            <person name="Zahonova K."/>
            <person name="Pipaliya S."/>
            <person name="Dacks J."/>
            <person name="Roger A.J."/>
        </authorList>
    </citation>
    <scope>NUCLEOTIDE SEQUENCE</scope>
    <source>
        <strain evidence="6">Busselton2</strain>
    </source>
</reference>
<gene>
    <name evidence="6" type="ORF">M0812_21591</name>
</gene>
<dbReference type="GO" id="GO:0000122">
    <property type="term" value="P:negative regulation of transcription by RNA polymerase II"/>
    <property type="evidence" value="ECO:0007669"/>
    <property type="project" value="TreeGrafter"/>
</dbReference>
<evidence type="ECO:0000256" key="3">
    <source>
        <dbReference type="PROSITE-ProRule" id="PRU00810"/>
    </source>
</evidence>
<feature type="compositionally biased region" description="Polar residues" evidence="4">
    <location>
        <begin position="144"/>
        <end position="170"/>
    </location>
</feature>
<feature type="region of interest" description="Disordered" evidence="4">
    <location>
        <begin position="140"/>
        <end position="172"/>
    </location>
</feature>
<dbReference type="Pfam" id="PF02671">
    <property type="entry name" value="PAH"/>
    <property type="match status" value="1"/>
</dbReference>
<feature type="region of interest" description="Disordered" evidence="4">
    <location>
        <begin position="189"/>
        <end position="210"/>
    </location>
</feature>
<dbReference type="GO" id="GO:0003714">
    <property type="term" value="F:transcription corepressor activity"/>
    <property type="evidence" value="ECO:0007669"/>
    <property type="project" value="InterPro"/>
</dbReference>
<feature type="compositionally biased region" description="Low complexity" evidence="4">
    <location>
        <begin position="1341"/>
        <end position="1353"/>
    </location>
</feature>
<dbReference type="SUPFAM" id="SSF47762">
    <property type="entry name" value="PAH2 domain"/>
    <property type="match status" value="1"/>
</dbReference>
<feature type="region of interest" description="Disordered" evidence="4">
    <location>
        <begin position="1341"/>
        <end position="1360"/>
    </location>
</feature>
<feature type="region of interest" description="Disordered" evidence="4">
    <location>
        <begin position="480"/>
        <end position="511"/>
    </location>
</feature>
<keyword evidence="2 3" id="KW-0539">Nucleus</keyword>
<feature type="compositionally biased region" description="Low complexity" evidence="4">
    <location>
        <begin position="68"/>
        <end position="88"/>
    </location>
</feature>
<feature type="compositionally biased region" description="Acidic residues" evidence="4">
    <location>
        <begin position="1069"/>
        <end position="1083"/>
    </location>
</feature>
<feature type="region of interest" description="Disordered" evidence="4">
    <location>
        <begin position="1"/>
        <end position="31"/>
    </location>
</feature>
<feature type="compositionally biased region" description="Basic residues" evidence="4">
    <location>
        <begin position="480"/>
        <end position="500"/>
    </location>
</feature>
<evidence type="ECO:0000313" key="6">
    <source>
        <dbReference type="EMBL" id="KAJ3432648.1"/>
    </source>
</evidence>
<dbReference type="PANTHER" id="PTHR12346:SF38">
    <property type="entry name" value="HISTONE DEACETYLASE INTERACTING DOMAIN-CONTAINING PROTEIN"/>
    <property type="match status" value="1"/>
</dbReference>
<proteinExistence type="predicted"/>
<dbReference type="SMART" id="SM00761">
    <property type="entry name" value="HDAC_interact"/>
    <property type="match status" value="1"/>
</dbReference>
<feature type="compositionally biased region" description="Polar residues" evidence="4">
    <location>
        <begin position="1"/>
        <end position="13"/>
    </location>
</feature>
<feature type="region of interest" description="Disordered" evidence="4">
    <location>
        <begin position="420"/>
        <end position="466"/>
    </location>
</feature>
<dbReference type="GO" id="GO:0000785">
    <property type="term" value="C:chromatin"/>
    <property type="evidence" value="ECO:0007669"/>
    <property type="project" value="TreeGrafter"/>
</dbReference>
<dbReference type="PANTHER" id="PTHR12346">
    <property type="entry name" value="SIN3B-RELATED"/>
    <property type="match status" value="1"/>
</dbReference>
<dbReference type="GO" id="GO:0000118">
    <property type="term" value="C:histone deacetylase complex"/>
    <property type="evidence" value="ECO:0007669"/>
    <property type="project" value="TreeGrafter"/>
</dbReference>
<dbReference type="EMBL" id="JANTQA010000047">
    <property type="protein sequence ID" value="KAJ3432648.1"/>
    <property type="molecule type" value="Genomic_DNA"/>
</dbReference>